<protein>
    <submittedName>
        <fullName evidence="1">Uncharacterized protein</fullName>
    </submittedName>
</protein>
<accession>A0A6G1H070</accession>
<sequence>MTVNRSPLSLYLSSFPVQLDTAHSVFLQPERSLLHSQQSALCCQYHPLLCQHPPLFVPLKGLLLSSTLPYTTKMSRRGHSQMLTCRQCRQAIEGTTEVCPCCNAWALPIRSNGTGPVRWHEHTISEANSMTEKRRVIHNVVSDLELAGSEGNVALIATETTGARRTFIF</sequence>
<proteinExistence type="predicted"/>
<gene>
    <name evidence="1" type="ORF">K402DRAFT_88915</name>
</gene>
<dbReference type="EMBL" id="ML977157">
    <property type="protein sequence ID" value="KAF1986420.1"/>
    <property type="molecule type" value="Genomic_DNA"/>
</dbReference>
<dbReference type="Proteomes" id="UP000800041">
    <property type="component" value="Unassembled WGS sequence"/>
</dbReference>
<reference evidence="1" key="1">
    <citation type="journal article" date="2020" name="Stud. Mycol.">
        <title>101 Dothideomycetes genomes: a test case for predicting lifestyles and emergence of pathogens.</title>
        <authorList>
            <person name="Haridas S."/>
            <person name="Albert R."/>
            <person name="Binder M."/>
            <person name="Bloem J."/>
            <person name="Labutti K."/>
            <person name="Salamov A."/>
            <person name="Andreopoulos B."/>
            <person name="Baker S."/>
            <person name="Barry K."/>
            <person name="Bills G."/>
            <person name="Bluhm B."/>
            <person name="Cannon C."/>
            <person name="Castanera R."/>
            <person name="Culley D."/>
            <person name="Daum C."/>
            <person name="Ezra D."/>
            <person name="Gonzalez J."/>
            <person name="Henrissat B."/>
            <person name="Kuo A."/>
            <person name="Liang C."/>
            <person name="Lipzen A."/>
            <person name="Lutzoni F."/>
            <person name="Magnuson J."/>
            <person name="Mondo S."/>
            <person name="Nolan M."/>
            <person name="Ohm R."/>
            <person name="Pangilinan J."/>
            <person name="Park H.-J."/>
            <person name="Ramirez L."/>
            <person name="Alfaro M."/>
            <person name="Sun H."/>
            <person name="Tritt A."/>
            <person name="Yoshinaga Y."/>
            <person name="Zwiers L.-H."/>
            <person name="Turgeon B."/>
            <person name="Goodwin S."/>
            <person name="Spatafora J."/>
            <person name="Crous P."/>
            <person name="Grigoriev I."/>
        </authorList>
    </citation>
    <scope>NUCLEOTIDE SEQUENCE</scope>
    <source>
        <strain evidence="1">CBS 113979</strain>
    </source>
</reference>
<evidence type="ECO:0000313" key="2">
    <source>
        <dbReference type="Proteomes" id="UP000800041"/>
    </source>
</evidence>
<organism evidence="1 2">
    <name type="scientific">Aulographum hederae CBS 113979</name>
    <dbReference type="NCBI Taxonomy" id="1176131"/>
    <lineage>
        <taxon>Eukaryota</taxon>
        <taxon>Fungi</taxon>
        <taxon>Dikarya</taxon>
        <taxon>Ascomycota</taxon>
        <taxon>Pezizomycotina</taxon>
        <taxon>Dothideomycetes</taxon>
        <taxon>Pleosporomycetidae</taxon>
        <taxon>Aulographales</taxon>
        <taxon>Aulographaceae</taxon>
    </lineage>
</organism>
<evidence type="ECO:0000313" key="1">
    <source>
        <dbReference type="EMBL" id="KAF1986420.1"/>
    </source>
</evidence>
<name>A0A6G1H070_9PEZI</name>
<dbReference type="AlphaFoldDB" id="A0A6G1H070"/>
<keyword evidence="2" id="KW-1185">Reference proteome</keyword>